<sequence length="128" mass="13944">MKRVTGIGGIFFKAKNAPALQAWYRQHLGIDVQPWGGTAFRWADADGQPVAGSTIWSIGPDVAEAFAPSPAPFMINYRVEDARALAAVLKAEGCTVLEKIEESEYGVFAWVIDPEGNKVELWQPPAGR</sequence>
<evidence type="ECO:0000313" key="2">
    <source>
        <dbReference type="EMBL" id="MEK8050856.1"/>
    </source>
</evidence>
<dbReference type="PANTHER" id="PTHR33993:SF5">
    <property type="entry name" value="GLYOXALASE"/>
    <property type="match status" value="1"/>
</dbReference>
<dbReference type="InterPro" id="IPR041581">
    <property type="entry name" value="Glyoxalase_6"/>
</dbReference>
<dbReference type="SUPFAM" id="SSF54593">
    <property type="entry name" value="Glyoxalase/Bleomycin resistance protein/Dihydroxybiphenyl dioxygenase"/>
    <property type="match status" value="1"/>
</dbReference>
<reference evidence="2 3" key="1">
    <citation type="submission" date="2024-04" db="EMBL/GenBank/DDBJ databases">
        <title>Novel species of the genus Ideonella isolated from streams.</title>
        <authorList>
            <person name="Lu H."/>
        </authorList>
    </citation>
    <scope>NUCLEOTIDE SEQUENCE [LARGE SCALE GENOMIC DNA]</scope>
    <source>
        <strain evidence="2 3">DXS22W</strain>
    </source>
</reference>
<dbReference type="PROSITE" id="PS51819">
    <property type="entry name" value="VOC"/>
    <property type="match status" value="1"/>
</dbReference>
<dbReference type="Proteomes" id="UP001365405">
    <property type="component" value="Unassembled WGS sequence"/>
</dbReference>
<dbReference type="RefSeq" id="WP_341410549.1">
    <property type="nucleotide sequence ID" value="NZ_JBBUTH010000006.1"/>
</dbReference>
<evidence type="ECO:0000313" key="3">
    <source>
        <dbReference type="Proteomes" id="UP001365405"/>
    </source>
</evidence>
<organism evidence="2 3">
    <name type="scientific">Pseudaquabacterium inlustre</name>
    <dbReference type="NCBI Taxonomy" id="2984192"/>
    <lineage>
        <taxon>Bacteria</taxon>
        <taxon>Pseudomonadati</taxon>
        <taxon>Pseudomonadota</taxon>
        <taxon>Betaproteobacteria</taxon>
        <taxon>Burkholderiales</taxon>
        <taxon>Sphaerotilaceae</taxon>
        <taxon>Pseudaquabacterium</taxon>
    </lineage>
</organism>
<name>A0ABU9CGJ7_9BURK</name>
<dbReference type="Gene3D" id="3.10.180.10">
    <property type="entry name" value="2,3-Dihydroxybiphenyl 1,2-Dioxygenase, domain 1"/>
    <property type="match status" value="1"/>
</dbReference>
<comment type="caution">
    <text evidence="2">The sequence shown here is derived from an EMBL/GenBank/DDBJ whole genome shotgun (WGS) entry which is preliminary data.</text>
</comment>
<gene>
    <name evidence="2" type="ORF">AACH10_11470</name>
</gene>
<feature type="domain" description="VOC" evidence="1">
    <location>
        <begin position="6"/>
        <end position="124"/>
    </location>
</feature>
<dbReference type="InterPro" id="IPR037523">
    <property type="entry name" value="VOC_core"/>
</dbReference>
<evidence type="ECO:0000259" key="1">
    <source>
        <dbReference type="PROSITE" id="PS51819"/>
    </source>
</evidence>
<accession>A0ABU9CGJ7</accession>
<proteinExistence type="predicted"/>
<dbReference type="InterPro" id="IPR052164">
    <property type="entry name" value="Anthracycline_SecMetBiosynth"/>
</dbReference>
<protein>
    <submittedName>
        <fullName evidence="2">VOC family protein</fullName>
    </submittedName>
</protein>
<dbReference type="Pfam" id="PF18029">
    <property type="entry name" value="Glyoxalase_6"/>
    <property type="match status" value="1"/>
</dbReference>
<dbReference type="EMBL" id="JBBUTH010000006">
    <property type="protein sequence ID" value="MEK8050856.1"/>
    <property type="molecule type" value="Genomic_DNA"/>
</dbReference>
<keyword evidence="3" id="KW-1185">Reference proteome</keyword>
<dbReference type="InterPro" id="IPR029068">
    <property type="entry name" value="Glyas_Bleomycin-R_OHBP_Dase"/>
</dbReference>
<dbReference type="PANTHER" id="PTHR33993">
    <property type="entry name" value="GLYOXALASE-RELATED"/>
    <property type="match status" value="1"/>
</dbReference>